<proteinExistence type="predicted"/>
<feature type="transmembrane region" description="Helical" evidence="1">
    <location>
        <begin position="59"/>
        <end position="82"/>
    </location>
</feature>
<keyword evidence="1" id="KW-1133">Transmembrane helix</keyword>
<feature type="transmembrane region" description="Helical" evidence="1">
    <location>
        <begin position="168"/>
        <end position="190"/>
    </location>
</feature>
<evidence type="ECO:0000313" key="3">
    <source>
        <dbReference type="Proteomes" id="UP000684084"/>
    </source>
</evidence>
<dbReference type="VEuPathDB" id="FungiDB:RhiirFUN_013778"/>
<protein>
    <submittedName>
        <fullName evidence="2">Uncharacterized protein</fullName>
    </submittedName>
</protein>
<dbReference type="Proteomes" id="UP000684084">
    <property type="component" value="Unassembled WGS sequence"/>
</dbReference>
<dbReference type="AlphaFoldDB" id="A0A915ZT20"/>
<dbReference type="EMBL" id="CAGKOT010000066">
    <property type="protein sequence ID" value="CAB5389770.1"/>
    <property type="molecule type" value="Genomic_DNA"/>
</dbReference>
<comment type="caution">
    <text evidence="2">The sequence shown here is derived from an EMBL/GenBank/DDBJ whole genome shotgun (WGS) entry which is preliminary data.</text>
</comment>
<reference evidence="2" key="1">
    <citation type="submission" date="2020-05" db="EMBL/GenBank/DDBJ databases">
        <authorList>
            <person name="Rincon C."/>
            <person name="Sanders R I."/>
            <person name="Robbins C."/>
            <person name="Chaturvedi A."/>
        </authorList>
    </citation>
    <scope>NUCLEOTIDE SEQUENCE</scope>
    <source>
        <strain evidence="2">CHB12</strain>
    </source>
</reference>
<keyword evidence="1" id="KW-0812">Transmembrane</keyword>
<evidence type="ECO:0000313" key="2">
    <source>
        <dbReference type="EMBL" id="CAB5389770.1"/>
    </source>
</evidence>
<accession>A0A915ZT20</accession>
<evidence type="ECO:0000256" key="1">
    <source>
        <dbReference type="SAM" id="Phobius"/>
    </source>
</evidence>
<keyword evidence="1" id="KW-0472">Membrane</keyword>
<name>A0A915ZT20_9GLOM</name>
<dbReference type="OrthoDB" id="2412763at2759"/>
<feature type="transmembrane region" description="Helical" evidence="1">
    <location>
        <begin position="34"/>
        <end position="53"/>
    </location>
</feature>
<sequence>MIYYLILRTLSSPSLSSFPFPFVLPFPFHSPLPFYLFLTPFFRLFFFEVLYPVPSALDFLVGFLGVGRHLASVFFFVGWYLAVDQHLGMNRSWWSQNRTLKTCRRNISDMRKLTDVDRKMSKDFKDAGLNTNQTLRTHRSTDFKSASLDYKEGNSFLRGLESALGLEYVICWLLGFLQLDFLTLISSAFWNKLVSTGKLSFLGPDQSLQFFSQLLSFYSVHLTCNTIRGSWIDVDFDGYFLGTLDVWDEYHS</sequence>
<organism evidence="2 3">
    <name type="scientific">Rhizophagus irregularis</name>
    <dbReference type="NCBI Taxonomy" id="588596"/>
    <lineage>
        <taxon>Eukaryota</taxon>
        <taxon>Fungi</taxon>
        <taxon>Fungi incertae sedis</taxon>
        <taxon>Mucoromycota</taxon>
        <taxon>Glomeromycotina</taxon>
        <taxon>Glomeromycetes</taxon>
        <taxon>Glomerales</taxon>
        <taxon>Glomeraceae</taxon>
        <taxon>Rhizophagus</taxon>
    </lineage>
</organism>
<gene>
    <name evidence="2" type="ORF">CHRIB12_LOCUS21213</name>
</gene>